<dbReference type="GO" id="GO:0044096">
    <property type="term" value="C:type IV pilus"/>
    <property type="evidence" value="ECO:0007669"/>
    <property type="project" value="TreeGrafter"/>
</dbReference>
<protein>
    <recommendedName>
        <fullName evidence="8">Pilin</fullName>
    </recommendedName>
</protein>
<organism evidence="6 7">
    <name type="scientific">Eikenella corrodens</name>
    <dbReference type="NCBI Taxonomy" id="539"/>
    <lineage>
        <taxon>Bacteria</taxon>
        <taxon>Pseudomonadati</taxon>
        <taxon>Pseudomonadota</taxon>
        <taxon>Betaproteobacteria</taxon>
        <taxon>Neisseriales</taxon>
        <taxon>Neisseriaceae</taxon>
        <taxon>Eikenella</taxon>
    </lineage>
</organism>
<dbReference type="GO" id="GO:0043107">
    <property type="term" value="P:type IV pilus-dependent motility"/>
    <property type="evidence" value="ECO:0007669"/>
    <property type="project" value="TreeGrafter"/>
</dbReference>
<evidence type="ECO:0000313" key="6">
    <source>
        <dbReference type="EMBL" id="OAM24326.1"/>
    </source>
</evidence>
<reference evidence="7" key="1">
    <citation type="submission" date="2016-05" db="EMBL/GenBank/DDBJ databases">
        <title>Draft genome of Corynebacterium afermentans subsp. afermentans LCDC 88199T.</title>
        <authorList>
            <person name="Bernier A.-M."/>
            <person name="Bernard K."/>
        </authorList>
    </citation>
    <scope>NUCLEOTIDE SEQUENCE [LARGE SCALE GENOMIC DNA]</scope>
    <source>
        <strain evidence="7">NML04-0072</strain>
    </source>
</reference>
<dbReference type="Proteomes" id="UP000077589">
    <property type="component" value="Unassembled WGS sequence"/>
</dbReference>
<accession>A0A1A9RRV1</accession>
<keyword evidence="5" id="KW-1133">Transmembrane helix</keyword>
<keyword evidence="4" id="KW-0281">Fimbrium</keyword>
<evidence type="ECO:0000256" key="2">
    <source>
        <dbReference type="ARBA" id="ARBA00022481"/>
    </source>
</evidence>
<dbReference type="SUPFAM" id="SSF54523">
    <property type="entry name" value="Pili subunits"/>
    <property type="match status" value="1"/>
</dbReference>
<keyword evidence="5" id="KW-0812">Transmembrane</keyword>
<gene>
    <name evidence="6" type="ORF">A7P90_00355</name>
</gene>
<dbReference type="NCBIfam" id="TIGR02532">
    <property type="entry name" value="IV_pilin_GFxxxE"/>
    <property type="match status" value="1"/>
</dbReference>
<keyword evidence="5" id="KW-0472">Membrane</keyword>
<dbReference type="GO" id="GO:0007155">
    <property type="term" value="P:cell adhesion"/>
    <property type="evidence" value="ECO:0007669"/>
    <property type="project" value="InterPro"/>
</dbReference>
<comment type="caution">
    <text evidence="6">The sequence shown here is derived from an EMBL/GenBank/DDBJ whole genome shotgun (WGS) entry which is preliminary data.</text>
</comment>
<sequence>MRILPQYRDRKQGFTLIELMISVAIVGILAAISLPLYQDYVIKSQLSRIHMEVKAAQRQVEAIVATGSLPTTVKSEDSTTDANGYRRSYIGMDSWAGSSDLIEQAEMQYNGVNHDFSNLHLVVGDSASRSIHGLVIDLGRAPSGVWSCTLSNTANISGWKAKYAWPNCTVAN</sequence>
<feature type="transmembrane region" description="Helical" evidence="5">
    <location>
        <begin position="12"/>
        <end position="37"/>
    </location>
</feature>
<evidence type="ECO:0000256" key="3">
    <source>
        <dbReference type="ARBA" id="ARBA00023157"/>
    </source>
</evidence>
<dbReference type="PANTHER" id="PTHR30093:SF34">
    <property type="entry name" value="PREPILIN PEPTIDASE-DEPENDENT PROTEIN D"/>
    <property type="match status" value="1"/>
</dbReference>
<dbReference type="InterPro" id="IPR045584">
    <property type="entry name" value="Pilin-like"/>
</dbReference>
<dbReference type="Gene3D" id="3.30.700.10">
    <property type="entry name" value="Glycoprotein, Type 4 Pilin"/>
    <property type="match status" value="1"/>
</dbReference>
<evidence type="ECO:0000256" key="1">
    <source>
        <dbReference type="ARBA" id="ARBA00005233"/>
    </source>
</evidence>
<evidence type="ECO:0000313" key="7">
    <source>
        <dbReference type="Proteomes" id="UP000077589"/>
    </source>
</evidence>
<name>A0A1A9RRV1_EIKCO</name>
<evidence type="ECO:0000256" key="5">
    <source>
        <dbReference type="SAM" id="Phobius"/>
    </source>
</evidence>
<dbReference type="Pfam" id="PF00114">
    <property type="entry name" value="Pilin"/>
    <property type="match status" value="1"/>
</dbReference>
<dbReference type="InterPro" id="IPR001082">
    <property type="entry name" value="Pilin"/>
</dbReference>
<dbReference type="InterPro" id="IPR012902">
    <property type="entry name" value="N_methyl_site"/>
</dbReference>
<proteinExistence type="inferred from homology"/>
<evidence type="ECO:0008006" key="8">
    <source>
        <dbReference type="Google" id="ProtNLM"/>
    </source>
</evidence>
<dbReference type="Pfam" id="PF07963">
    <property type="entry name" value="N_methyl"/>
    <property type="match status" value="1"/>
</dbReference>
<keyword evidence="3" id="KW-1015">Disulfide bond</keyword>
<dbReference type="EMBL" id="LXSG01000004">
    <property type="protein sequence ID" value="OAM24326.1"/>
    <property type="molecule type" value="Genomic_DNA"/>
</dbReference>
<dbReference type="OrthoDB" id="8607132at2"/>
<comment type="similarity">
    <text evidence="1 4">Belongs to the N-Me-Phe pilin family.</text>
</comment>
<keyword evidence="2" id="KW-0488">Methylation</keyword>
<evidence type="ECO:0000256" key="4">
    <source>
        <dbReference type="RuleBase" id="RU000389"/>
    </source>
</evidence>
<dbReference type="PANTHER" id="PTHR30093">
    <property type="entry name" value="GENERAL SECRETION PATHWAY PROTEIN G"/>
    <property type="match status" value="1"/>
</dbReference>
<dbReference type="PROSITE" id="PS00409">
    <property type="entry name" value="PROKAR_NTER_METHYL"/>
    <property type="match status" value="1"/>
</dbReference>
<dbReference type="AlphaFoldDB" id="A0A1A9RRV1"/>